<keyword evidence="11" id="KW-1185">Reference proteome</keyword>
<name>A0A326RZX0_9BACT</name>
<evidence type="ECO:0000259" key="9">
    <source>
        <dbReference type="Pfam" id="PF12704"/>
    </source>
</evidence>
<feature type="transmembrane region" description="Helical" evidence="7">
    <location>
        <begin position="286"/>
        <end position="313"/>
    </location>
</feature>
<dbReference type="RefSeq" id="WP_111391026.1">
    <property type="nucleotide sequence ID" value="NZ_QKTX01000001.1"/>
</dbReference>
<evidence type="ECO:0000256" key="7">
    <source>
        <dbReference type="SAM" id="Phobius"/>
    </source>
</evidence>
<accession>A0A326RZX0</accession>
<sequence>MILNYLRVSLRSLLKRSVFSSVNLVGLILGLVTFLVLFAFVATQWSYNEFHIRKDDLYRVVVTEGKGDYEIFLPPGYGPILKSNFEEVESVLRIASGIGSGLLAVPDTDLAFTEEQISFVEGDFFRAFSFDIVRGNADLSRPKTAVLSESFAQKLFGDQDPLGKIFSLSNQFGKTELTVTGVIAAISPRSDFQGEVFVSIHTLENPAYRQGNDWANPDGLESGFVNLILLTKAGVSGGELSERLTSFIQKNPGSENSQVLLQPFREIHLGGSIGDPMPSYSEMGSVLVFLAIAVLILAIAYVNYLNLSSASILTRIKEIRMRRILGARSWQLAQQFMAETLVLMILALVISSIILVIIAPYLDQVFGTPIWLWALGKPSALLAILILLGFCVLISGFYVVFLSGRFEKKSRMHFKLDHQWLRKSLVVFQFVISGVIITCTLVIRDQLTFMQNQNLGMNVSQKVAIAGPNDIGDNRDAKINSFRDALSAKSYIKGLAGSNNIPGIGYNFSAGGFSPQVPRPEDEEHTYSMLIVDEQFFTVYEIDVLAGRNFTPDETKSSWNSSYKVILNEKAARQLGFENPESAAGQTILWGKPFEVVGVVRDYHHMSLREEIRPSVFLPSQAGGFFTLILEPSRIKEHLEEIKNLYQDIFPGNPFNYSFTDEVFARQYRTEAQLSLAFSIAGILAIVISCLGLFGLAAYSVQQRTKEIGIRKVLGASSESLVRLVSKDFMILVGLAILLAIPIAWYVMRAWQMDFPYQAGLSLTTFVSAGALSLFVALLTVGFQAVRAAWANPVDSIQNE</sequence>
<feature type="transmembrane region" description="Helical" evidence="7">
    <location>
        <begin position="382"/>
        <end position="404"/>
    </location>
</feature>
<proteinExistence type="inferred from homology"/>
<evidence type="ECO:0000313" key="10">
    <source>
        <dbReference type="EMBL" id="PZV87341.1"/>
    </source>
</evidence>
<dbReference type="AlphaFoldDB" id="A0A326RZX0"/>
<evidence type="ECO:0000313" key="11">
    <source>
        <dbReference type="Proteomes" id="UP000248917"/>
    </source>
</evidence>
<dbReference type="PANTHER" id="PTHR30572">
    <property type="entry name" value="MEMBRANE COMPONENT OF TRANSPORTER-RELATED"/>
    <property type="match status" value="1"/>
</dbReference>
<feature type="domain" description="ABC3 transporter permease C-terminal" evidence="8">
    <location>
        <begin position="680"/>
        <end position="793"/>
    </location>
</feature>
<dbReference type="GO" id="GO:0005886">
    <property type="term" value="C:plasma membrane"/>
    <property type="evidence" value="ECO:0007669"/>
    <property type="project" value="UniProtKB-SubCell"/>
</dbReference>
<comment type="similarity">
    <text evidence="6">Belongs to the ABC-4 integral membrane protein family.</text>
</comment>
<protein>
    <submittedName>
        <fullName evidence="10">Putative ABC transport system permease protein</fullName>
    </submittedName>
</protein>
<keyword evidence="3 7" id="KW-0812">Transmembrane</keyword>
<keyword evidence="5 7" id="KW-0472">Membrane</keyword>
<keyword evidence="4 7" id="KW-1133">Transmembrane helix</keyword>
<dbReference type="InterPro" id="IPR050250">
    <property type="entry name" value="Macrolide_Exporter_MacB"/>
</dbReference>
<feature type="transmembrane region" description="Helical" evidence="7">
    <location>
        <begin position="425"/>
        <end position="443"/>
    </location>
</feature>
<dbReference type="GO" id="GO:0022857">
    <property type="term" value="F:transmembrane transporter activity"/>
    <property type="evidence" value="ECO:0007669"/>
    <property type="project" value="TreeGrafter"/>
</dbReference>
<feature type="domain" description="ABC3 transporter permease C-terminal" evidence="8">
    <location>
        <begin position="291"/>
        <end position="400"/>
    </location>
</feature>
<gene>
    <name evidence="10" type="ORF">CLV31_101214</name>
</gene>
<keyword evidence="2" id="KW-1003">Cell membrane</keyword>
<evidence type="ECO:0000256" key="6">
    <source>
        <dbReference type="ARBA" id="ARBA00038076"/>
    </source>
</evidence>
<evidence type="ECO:0000256" key="1">
    <source>
        <dbReference type="ARBA" id="ARBA00004651"/>
    </source>
</evidence>
<evidence type="ECO:0000256" key="3">
    <source>
        <dbReference type="ARBA" id="ARBA00022692"/>
    </source>
</evidence>
<feature type="transmembrane region" description="Helical" evidence="7">
    <location>
        <begin position="341"/>
        <end position="362"/>
    </location>
</feature>
<dbReference type="Proteomes" id="UP000248917">
    <property type="component" value="Unassembled WGS sequence"/>
</dbReference>
<dbReference type="InterPro" id="IPR003838">
    <property type="entry name" value="ABC3_permease_C"/>
</dbReference>
<reference evidence="10 11" key="1">
    <citation type="submission" date="2018-06" db="EMBL/GenBank/DDBJ databases">
        <title>Genomic Encyclopedia of Archaeal and Bacterial Type Strains, Phase II (KMG-II): from individual species to whole genera.</title>
        <authorList>
            <person name="Goeker M."/>
        </authorList>
    </citation>
    <scope>NUCLEOTIDE SEQUENCE [LARGE SCALE GENOMIC DNA]</scope>
    <source>
        <strain evidence="10 11">T4</strain>
    </source>
</reference>
<dbReference type="EMBL" id="QKTX01000001">
    <property type="protein sequence ID" value="PZV87341.1"/>
    <property type="molecule type" value="Genomic_DNA"/>
</dbReference>
<evidence type="ECO:0000256" key="5">
    <source>
        <dbReference type="ARBA" id="ARBA00023136"/>
    </source>
</evidence>
<feature type="transmembrane region" description="Helical" evidence="7">
    <location>
        <begin position="21"/>
        <end position="47"/>
    </location>
</feature>
<feature type="domain" description="MacB-like periplasmic core" evidence="9">
    <location>
        <begin position="21"/>
        <end position="245"/>
    </location>
</feature>
<feature type="transmembrane region" description="Helical" evidence="7">
    <location>
        <begin position="760"/>
        <end position="783"/>
    </location>
</feature>
<organism evidence="10 11">
    <name type="scientific">Algoriphagus aquaeductus</name>
    <dbReference type="NCBI Taxonomy" id="475299"/>
    <lineage>
        <taxon>Bacteria</taxon>
        <taxon>Pseudomonadati</taxon>
        <taxon>Bacteroidota</taxon>
        <taxon>Cytophagia</taxon>
        <taxon>Cytophagales</taxon>
        <taxon>Cyclobacteriaceae</taxon>
        <taxon>Algoriphagus</taxon>
    </lineage>
</organism>
<evidence type="ECO:0000256" key="4">
    <source>
        <dbReference type="ARBA" id="ARBA00022989"/>
    </source>
</evidence>
<evidence type="ECO:0000256" key="2">
    <source>
        <dbReference type="ARBA" id="ARBA00022475"/>
    </source>
</evidence>
<dbReference type="InterPro" id="IPR025857">
    <property type="entry name" value="MacB_PCD"/>
</dbReference>
<dbReference type="OrthoDB" id="5933722at2"/>
<feature type="transmembrane region" description="Helical" evidence="7">
    <location>
        <begin position="676"/>
        <end position="701"/>
    </location>
</feature>
<dbReference type="Pfam" id="PF02687">
    <property type="entry name" value="FtsX"/>
    <property type="match status" value="2"/>
</dbReference>
<dbReference type="PANTHER" id="PTHR30572:SF4">
    <property type="entry name" value="ABC TRANSPORTER PERMEASE YTRF"/>
    <property type="match status" value="1"/>
</dbReference>
<evidence type="ECO:0000259" key="8">
    <source>
        <dbReference type="Pfam" id="PF02687"/>
    </source>
</evidence>
<comment type="caution">
    <text evidence="10">The sequence shown here is derived from an EMBL/GenBank/DDBJ whole genome shotgun (WGS) entry which is preliminary data.</text>
</comment>
<feature type="domain" description="MacB-like periplasmic core" evidence="9">
    <location>
        <begin position="527"/>
        <end position="622"/>
    </location>
</feature>
<comment type="subcellular location">
    <subcellularLocation>
        <location evidence="1">Cell membrane</location>
        <topology evidence="1">Multi-pass membrane protein</topology>
    </subcellularLocation>
</comment>
<dbReference type="Pfam" id="PF12704">
    <property type="entry name" value="MacB_PCD"/>
    <property type="match status" value="2"/>
</dbReference>
<feature type="transmembrane region" description="Helical" evidence="7">
    <location>
        <begin position="729"/>
        <end position="748"/>
    </location>
</feature>